<dbReference type="Pfam" id="PF18876">
    <property type="entry name" value="AFF4_CHD"/>
    <property type="match status" value="1"/>
</dbReference>
<evidence type="ECO:0000313" key="15">
    <source>
        <dbReference type="EMBL" id="KPJ21616.1"/>
    </source>
</evidence>
<evidence type="ECO:0000256" key="9">
    <source>
        <dbReference type="ARBA" id="ARBA00023163"/>
    </source>
</evidence>
<evidence type="ECO:0000256" key="1">
    <source>
        <dbReference type="ARBA" id="ARBA00004123"/>
    </source>
</evidence>
<comment type="similarity">
    <text evidence="2">Belongs to the AF4 family.</text>
</comment>
<proteinExistence type="inferred from homology"/>
<feature type="domain" description="AF4/FMR2 C-terminal homology" evidence="14">
    <location>
        <begin position="8"/>
        <end position="78"/>
    </location>
</feature>
<feature type="compositionally biased region" description="Low complexity" evidence="13">
    <location>
        <begin position="21"/>
        <end position="34"/>
    </location>
</feature>
<evidence type="ECO:0000256" key="3">
    <source>
        <dbReference type="ARBA" id="ARBA00021888"/>
    </source>
</evidence>
<evidence type="ECO:0000259" key="14">
    <source>
        <dbReference type="Pfam" id="PF18876"/>
    </source>
</evidence>
<dbReference type="PANTHER" id="PTHR10528">
    <property type="entry name" value="AF4/FMR2 FAMILY MEMBER"/>
    <property type="match status" value="1"/>
</dbReference>
<evidence type="ECO:0000256" key="13">
    <source>
        <dbReference type="SAM" id="MobiDB-lite"/>
    </source>
</evidence>
<dbReference type="GO" id="GO:0003677">
    <property type="term" value="F:DNA binding"/>
    <property type="evidence" value="ECO:0007669"/>
    <property type="project" value="UniProtKB-KW"/>
</dbReference>
<reference evidence="15 16" key="1">
    <citation type="journal article" date="2015" name="Nat. Commun.">
        <title>Outbred genome sequencing and CRISPR/Cas9 gene editing in butterflies.</title>
        <authorList>
            <person name="Li X."/>
            <person name="Fan D."/>
            <person name="Zhang W."/>
            <person name="Liu G."/>
            <person name="Zhang L."/>
            <person name="Zhao L."/>
            <person name="Fang X."/>
            <person name="Chen L."/>
            <person name="Dong Y."/>
            <person name="Chen Y."/>
            <person name="Ding Y."/>
            <person name="Zhao R."/>
            <person name="Feng M."/>
            <person name="Zhu Y."/>
            <person name="Feng Y."/>
            <person name="Jiang X."/>
            <person name="Zhu D."/>
            <person name="Xiang H."/>
            <person name="Feng X."/>
            <person name="Li S."/>
            <person name="Wang J."/>
            <person name="Zhang G."/>
            <person name="Kronforst M.R."/>
            <person name="Wang W."/>
        </authorList>
    </citation>
    <scope>NUCLEOTIDE SEQUENCE [LARGE SCALE GENOMIC DNA]</scope>
    <source>
        <strain evidence="15">Ya'a_city_454_Pm</strain>
        <tissue evidence="15">Whole body</tissue>
    </source>
</reference>
<sequence length="95" mass="10081">MFVCQPACAESVSPLSPTPSPAGSVGSVGSAASASSGYCSLAHSVPAHAHHALLQLTKYYTFLYVAHDLWEQADGLCRLRPNQGMSFCYTSVYIL</sequence>
<keyword evidence="9" id="KW-0804">Transcription</keyword>
<dbReference type="GO" id="GO:0010468">
    <property type="term" value="P:regulation of gene expression"/>
    <property type="evidence" value="ECO:0007669"/>
    <property type="project" value="InterPro"/>
</dbReference>
<keyword evidence="4" id="KW-0217">Developmental protein</keyword>
<dbReference type="EMBL" id="LADJ01060898">
    <property type="protein sequence ID" value="KPJ21616.1"/>
    <property type="molecule type" value="Genomic_DNA"/>
</dbReference>
<comment type="caution">
    <text evidence="15">The sequence shown here is derived from an EMBL/GenBank/DDBJ whole genome shotgun (WGS) entry which is preliminary data.</text>
</comment>
<evidence type="ECO:0000256" key="7">
    <source>
        <dbReference type="ARBA" id="ARBA00023015"/>
    </source>
</evidence>
<evidence type="ECO:0000256" key="6">
    <source>
        <dbReference type="ARBA" id="ARBA00022788"/>
    </source>
</evidence>
<evidence type="ECO:0000256" key="2">
    <source>
        <dbReference type="ARBA" id="ARBA00007354"/>
    </source>
</evidence>
<dbReference type="GO" id="GO:0032783">
    <property type="term" value="C:super elongation complex"/>
    <property type="evidence" value="ECO:0007669"/>
    <property type="project" value="TreeGrafter"/>
</dbReference>
<organism evidence="15 16">
    <name type="scientific">Papilio machaon</name>
    <name type="common">Old World swallowtail butterfly</name>
    <dbReference type="NCBI Taxonomy" id="76193"/>
    <lineage>
        <taxon>Eukaryota</taxon>
        <taxon>Metazoa</taxon>
        <taxon>Ecdysozoa</taxon>
        <taxon>Arthropoda</taxon>
        <taxon>Hexapoda</taxon>
        <taxon>Insecta</taxon>
        <taxon>Pterygota</taxon>
        <taxon>Neoptera</taxon>
        <taxon>Endopterygota</taxon>
        <taxon>Lepidoptera</taxon>
        <taxon>Glossata</taxon>
        <taxon>Ditrysia</taxon>
        <taxon>Papilionoidea</taxon>
        <taxon>Papilionidae</taxon>
        <taxon>Papilioninae</taxon>
        <taxon>Papilio</taxon>
    </lineage>
</organism>
<comment type="function">
    <text evidence="11">Has a role in transcriptional regulation. Acts in parallel with the Ras/MAPK and the PI3K/PKB pathways in the control of cell identity and cellular growth. Essential for regulation of the cytoskeleton and cell growth but not for cell proliferation or growth rate. Required specifically for the microtubule-based basal transport of lipid droplets. Plays a partially redundant function downstream of Raf in cell fate specification in the developing eye. Pair-rule protein that regulates embryonic cellularization, gastrulation and segmentation.</text>
</comment>
<accession>A0A0N1IQX6</accession>
<dbReference type="STRING" id="76193.A0A0N1IQX6"/>
<feature type="region of interest" description="Disordered" evidence="13">
    <location>
        <begin position="11"/>
        <end position="34"/>
    </location>
</feature>
<keyword evidence="8" id="KW-0238">DNA-binding</keyword>
<evidence type="ECO:0000256" key="10">
    <source>
        <dbReference type="ARBA" id="ARBA00023242"/>
    </source>
</evidence>
<dbReference type="PANTHER" id="PTHR10528:SF17">
    <property type="entry name" value="AF4_FMR2 FAMILY MEMBER LILLI"/>
    <property type="match status" value="1"/>
</dbReference>
<keyword evidence="6" id="KW-0562">Pair-rule protein</keyword>
<keyword evidence="5" id="KW-0597">Phosphoprotein</keyword>
<keyword evidence="10" id="KW-0539">Nucleus</keyword>
<dbReference type="GO" id="GO:0007366">
    <property type="term" value="P:periodic partitioning by pair rule gene"/>
    <property type="evidence" value="ECO:0007669"/>
    <property type="project" value="UniProtKB-KW"/>
</dbReference>
<evidence type="ECO:0000256" key="11">
    <source>
        <dbReference type="ARBA" id="ARBA00024653"/>
    </source>
</evidence>
<evidence type="ECO:0000256" key="4">
    <source>
        <dbReference type="ARBA" id="ARBA00022473"/>
    </source>
</evidence>
<evidence type="ECO:0000256" key="8">
    <source>
        <dbReference type="ARBA" id="ARBA00023125"/>
    </source>
</evidence>
<dbReference type="Proteomes" id="UP000053240">
    <property type="component" value="Unassembled WGS sequence"/>
</dbReference>
<gene>
    <name evidence="15" type="ORF">RR48_00016</name>
</gene>
<keyword evidence="7" id="KW-0805">Transcription regulation</keyword>
<dbReference type="AlphaFoldDB" id="A0A0N1IQX6"/>
<protein>
    <recommendedName>
        <fullName evidence="3">AF4/FMR2 family member lilli</fullName>
    </recommendedName>
    <alternativeName>
        <fullName evidence="12">Protein lilliputian</fullName>
    </alternativeName>
</protein>
<evidence type="ECO:0000313" key="16">
    <source>
        <dbReference type="Proteomes" id="UP000053240"/>
    </source>
</evidence>
<evidence type="ECO:0000256" key="5">
    <source>
        <dbReference type="ARBA" id="ARBA00022553"/>
    </source>
</evidence>
<dbReference type="InParanoid" id="A0A0N1IQX6"/>
<comment type="subcellular location">
    <subcellularLocation>
        <location evidence="1">Nucleus</location>
    </subcellularLocation>
</comment>
<name>A0A0N1IQX6_PAPMA</name>
<dbReference type="InterPro" id="IPR007797">
    <property type="entry name" value="AF4/FMR2"/>
</dbReference>
<keyword evidence="16" id="KW-1185">Reference proteome</keyword>
<dbReference type="InterPro" id="IPR043640">
    <property type="entry name" value="AF4/FMR2_CHD"/>
</dbReference>
<evidence type="ECO:0000256" key="12">
    <source>
        <dbReference type="ARBA" id="ARBA00032149"/>
    </source>
</evidence>